<reference evidence="1 2" key="1">
    <citation type="submission" date="2014-04" db="EMBL/GenBank/DDBJ databases">
        <title>Evolutionary Origins and Diversification of the Mycorrhizal Mutualists.</title>
        <authorList>
            <consortium name="DOE Joint Genome Institute"/>
            <consortium name="Mycorrhizal Genomics Consortium"/>
            <person name="Kohler A."/>
            <person name="Kuo A."/>
            <person name="Nagy L.G."/>
            <person name="Floudas D."/>
            <person name="Copeland A."/>
            <person name="Barry K.W."/>
            <person name="Cichocki N."/>
            <person name="Veneault-Fourrey C."/>
            <person name="LaButti K."/>
            <person name="Lindquist E.A."/>
            <person name="Lipzen A."/>
            <person name="Lundell T."/>
            <person name="Morin E."/>
            <person name="Murat C."/>
            <person name="Riley R."/>
            <person name="Ohm R."/>
            <person name="Sun H."/>
            <person name="Tunlid A."/>
            <person name="Henrissat B."/>
            <person name="Grigoriev I.V."/>
            <person name="Hibbett D.S."/>
            <person name="Martin F."/>
        </authorList>
    </citation>
    <scope>NUCLEOTIDE SEQUENCE [LARGE SCALE GENOMIC DNA]</scope>
    <source>
        <strain evidence="1 2">MD-312</strain>
    </source>
</reference>
<dbReference type="Proteomes" id="UP000053820">
    <property type="component" value="Unassembled WGS sequence"/>
</dbReference>
<evidence type="ECO:0000313" key="2">
    <source>
        <dbReference type="Proteomes" id="UP000053820"/>
    </source>
</evidence>
<dbReference type="AlphaFoldDB" id="A0A0C9V1J3"/>
<keyword evidence="2" id="KW-1185">Reference proteome</keyword>
<gene>
    <name evidence="1" type="ORF">HYDPIDRAFT_76818</name>
</gene>
<protein>
    <submittedName>
        <fullName evidence="1">Uncharacterized protein</fullName>
    </submittedName>
</protein>
<dbReference type="OrthoDB" id="3247418at2759"/>
<proteinExistence type="predicted"/>
<organism evidence="1 2">
    <name type="scientific">Hydnomerulius pinastri MD-312</name>
    <dbReference type="NCBI Taxonomy" id="994086"/>
    <lineage>
        <taxon>Eukaryota</taxon>
        <taxon>Fungi</taxon>
        <taxon>Dikarya</taxon>
        <taxon>Basidiomycota</taxon>
        <taxon>Agaricomycotina</taxon>
        <taxon>Agaricomycetes</taxon>
        <taxon>Agaricomycetidae</taxon>
        <taxon>Boletales</taxon>
        <taxon>Boletales incertae sedis</taxon>
        <taxon>Leucogyrophana</taxon>
    </lineage>
</organism>
<dbReference type="HOGENOM" id="CLU_121089_0_0_1"/>
<feature type="non-terminal residue" evidence="1">
    <location>
        <position position="117"/>
    </location>
</feature>
<name>A0A0C9V1J3_9AGAM</name>
<evidence type="ECO:0000313" key="1">
    <source>
        <dbReference type="EMBL" id="KIJ59119.1"/>
    </source>
</evidence>
<feature type="non-terminal residue" evidence="1">
    <location>
        <position position="1"/>
    </location>
</feature>
<dbReference type="EMBL" id="KN839897">
    <property type="protein sequence ID" value="KIJ59119.1"/>
    <property type="molecule type" value="Genomic_DNA"/>
</dbReference>
<sequence length="117" mass="12973">EVLQCIRDVIRDTSKPSWFGSVPGNFGDSSAGTIKADEWRSLITVYLPVALISLWGQPSSDTNMKSVLDHTMELLETTMLQSYIKGAKLRAWLSRPECPPAVQECKVLLDRAYGTKG</sequence>
<accession>A0A0C9V1J3</accession>